<sequence>MELFDKLADRNIKISKQPGFGAKLRQHWEEVFAGHLTAEEKQNIHLYDINGAGGYLWHVFSYGMRDCLVETEAEMAFDKEEKECCYIFFQHCDGVFKVENAFSLKARDLTAENGKYADIYVVDHEFNWTFVVTHERGWLGPYFSRK</sequence>
<dbReference type="InterPro" id="IPR025454">
    <property type="entry name" value="DUF4275"/>
</dbReference>
<protein>
    <submittedName>
        <fullName evidence="2">DUF4275 family protein</fullName>
    </submittedName>
</protein>
<keyword evidence="4" id="KW-1185">Reference proteome</keyword>
<evidence type="ECO:0000313" key="2">
    <source>
        <dbReference type="EMBL" id="WMJ16760.1"/>
    </source>
</evidence>
<dbReference type="EMBL" id="MQMG01000056">
    <property type="protein sequence ID" value="OKO89453.1"/>
    <property type="molecule type" value="Genomic_DNA"/>
</dbReference>
<dbReference type="RefSeq" id="WP_074044552.1">
    <property type="nucleotide sequence ID" value="NZ_CP133076.1"/>
</dbReference>
<evidence type="ECO:0000313" key="1">
    <source>
        <dbReference type="EMBL" id="OKO89453.1"/>
    </source>
</evidence>
<dbReference type="Proteomes" id="UP001223761">
    <property type="component" value="Chromosome"/>
</dbReference>
<proteinExistence type="predicted"/>
<dbReference type="EMBL" id="CP133076">
    <property type="protein sequence ID" value="WMJ16760.1"/>
    <property type="molecule type" value="Genomic_DNA"/>
</dbReference>
<dbReference type="AlphaFoldDB" id="A0A1Q5SNE8"/>
<gene>
    <name evidence="1" type="ORF">BRO54_3314</name>
    <name evidence="2" type="ORF">RA955_01115</name>
</gene>
<accession>A0A1Q5SNE8</accession>
<dbReference type="Pfam" id="PF14101">
    <property type="entry name" value="DUF4275"/>
    <property type="match status" value="1"/>
</dbReference>
<reference evidence="3" key="2">
    <citation type="submission" date="2017-01" db="EMBL/GenBank/DDBJ databases">
        <title>Genome sequencing and annotation of Geobacillus sp. 1017, a Hydrocarbon-Oxidizing Thermophilic Bacterium Isolated from a Heavy Oil Reservoir (China).</title>
        <authorList>
            <person name="Kadnikov V.V."/>
            <person name="Mardanov A.V."/>
            <person name="Poltaraus A.B."/>
            <person name="Sokolova D.S."/>
            <person name="Semenova E.M."/>
            <person name="Ravin N.V."/>
            <person name="Tourova T.P."/>
            <person name="Nazina T.N."/>
        </authorList>
    </citation>
    <scope>NUCLEOTIDE SEQUENCE [LARGE SCALE GENOMIC DNA]</scope>
    <source>
        <strain evidence="3">1017</strain>
    </source>
</reference>
<dbReference type="Proteomes" id="UP000186030">
    <property type="component" value="Unassembled WGS sequence"/>
</dbReference>
<reference evidence="1 3" key="1">
    <citation type="submission" date="2016-11" db="EMBL/GenBank/DDBJ databases">
        <authorList>
            <person name="Kadnikov V."/>
            <person name="Nazina T."/>
        </authorList>
    </citation>
    <scope>NUCLEOTIDE SEQUENCE [LARGE SCALE GENOMIC DNA]</scope>
    <source>
        <strain evidence="1 3">1017</strain>
    </source>
</reference>
<name>A0A1Q5SNE8_9BACL</name>
<reference evidence="1" key="3">
    <citation type="journal article" date="2019" name="Int. J. Syst. Evol. Microbiol.">
        <title>Geobacillus proteiniphilus sp. nov., a thermophilic bacterium isolated from a high-temperature heavy oil reservoir in China.</title>
        <authorList>
            <person name="Semenova E.M."/>
            <person name="Sokolova D.S."/>
            <person name="Grouzdev D.S."/>
            <person name="Poltaraus A.B."/>
            <person name="Vinokurova N.G."/>
            <person name="Tourova T.P."/>
            <person name="Nazina T.N."/>
        </authorList>
    </citation>
    <scope>NUCLEOTIDE SEQUENCE</scope>
    <source>
        <strain evidence="1">1017</strain>
    </source>
</reference>
<reference evidence="2 4" key="4">
    <citation type="submission" date="2023-08" db="EMBL/GenBank/DDBJ databases">
        <title>Genome sequencing of the thermostable Gram positive bacteria Geobacillus proteiniphilus strain T-6.</title>
        <authorList>
            <person name="Shulami S."/>
            <person name="Shoham Y."/>
        </authorList>
    </citation>
    <scope>NUCLEOTIDE SEQUENCE [LARGE SCALE GENOMIC DNA]</scope>
    <source>
        <strain evidence="2 4">T-6</strain>
    </source>
</reference>
<evidence type="ECO:0000313" key="4">
    <source>
        <dbReference type="Proteomes" id="UP001223761"/>
    </source>
</evidence>
<organism evidence="1 3">
    <name type="scientific">Geobacillus proteiniphilus</name>
    <dbReference type="NCBI Taxonomy" id="860353"/>
    <lineage>
        <taxon>Bacteria</taxon>
        <taxon>Bacillati</taxon>
        <taxon>Bacillota</taxon>
        <taxon>Bacilli</taxon>
        <taxon>Bacillales</taxon>
        <taxon>Anoxybacillaceae</taxon>
        <taxon>Geobacillus</taxon>
    </lineage>
</organism>
<evidence type="ECO:0000313" key="3">
    <source>
        <dbReference type="Proteomes" id="UP000186030"/>
    </source>
</evidence>